<dbReference type="RefSeq" id="WP_096919413.1">
    <property type="nucleotide sequence ID" value="NZ_CP029487.1"/>
</dbReference>
<dbReference type="InterPro" id="IPR027417">
    <property type="entry name" value="P-loop_NTPase"/>
</dbReference>
<name>A0A4P9C3Y3_EUBML</name>
<dbReference type="InterPro" id="IPR003593">
    <property type="entry name" value="AAA+_ATPase"/>
</dbReference>
<dbReference type="EMBL" id="CP029487">
    <property type="protein sequence ID" value="QCT69980.1"/>
    <property type="molecule type" value="Genomic_DNA"/>
</dbReference>
<evidence type="ECO:0000256" key="2">
    <source>
        <dbReference type="ARBA" id="ARBA00022741"/>
    </source>
</evidence>
<proteinExistence type="predicted"/>
<evidence type="ECO:0000259" key="4">
    <source>
        <dbReference type="PROSITE" id="PS50893"/>
    </source>
</evidence>
<gene>
    <name evidence="5" type="ORF">CPZ25_001205</name>
</gene>
<keyword evidence="1" id="KW-0813">Transport</keyword>
<organism evidence="5 6">
    <name type="scientific">Eubacterium maltosivorans</name>
    <dbReference type="NCBI Taxonomy" id="2041044"/>
    <lineage>
        <taxon>Bacteria</taxon>
        <taxon>Bacillati</taxon>
        <taxon>Bacillota</taxon>
        <taxon>Clostridia</taxon>
        <taxon>Eubacteriales</taxon>
        <taxon>Eubacteriaceae</taxon>
        <taxon>Eubacterium</taxon>
    </lineage>
</organism>
<keyword evidence="6" id="KW-1185">Reference proteome</keyword>
<evidence type="ECO:0000256" key="1">
    <source>
        <dbReference type="ARBA" id="ARBA00022448"/>
    </source>
</evidence>
<evidence type="ECO:0000313" key="5">
    <source>
        <dbReference type="EMBL" id="QCT69980.1"/>
    </source>
</evidence>
<dbReference type="SMART" id="SM00382">
    <property type="entry name" value="AAA"/>
    <property type="match status" value="1"/>
</dbReference>
<dbReference type="InterPro" id="IPR051782">
    <property type="entry name" value="ABC_Transporter_VariousFunc"/>
</dbReference>
<feature type="domain" description="ABC transporter" evidence="4">
    <location>
        <begin position="1"/>
        <end position="232"/>
    </location>
</feature>
<dbReference type="GO" id="GO:0005524">
    <property type="term" value="F:ATP binding"/>
    <property type="evidence" value="ECO:0007669"/>
    <property type="project" value="UniProtKB-KW"/>
</dbReference>
<keyword evidence="3 5" id="KW-0067">ATP-binding</keyword>
<accession>A0A4P9C3Y3</accession>
<dbReference type="SUPFAM" id="SSF52540">
    <property type="entry name" value="P-loop containing nucleoside triphosphate hydrolases"/>
    <property type="match status" value="1"/>
</dbReference>
<dbReference type="InterPro" id="IPR003439">
    <property type="entry name" value="ABC_transporter-like_ATP-bd"/>
</dbReference>
<dbReference type="KEGG" id="emt:CPZ25_001205"/>
<dbReference type="PANTHER" id="PTHR42939">
    <property type="entry name" value="ABC TRANSPORTER ATP-BINDING PROTEIN ALBC-RELATED"/>
    <property type="match status" value="1"/>
</dbReference>
<dbReference type="Pfam" id="PF00005">
    <property type="entry name" value="ABC_tran"/>
    <property type="match status" value="1"/>
</dbReference>
<reference evidence="5 6" key="1">
    <citation type="submission" date="2018-05" db="EMBL/GenBank/DDBJ databases">
        <title>Genome comparison of Eubacterium sp.</title>
        <authorList>
            <person name="Feng Y."/>
            <person name="Sanchez-Andrea I."/>
            <person name="Stams A.J.M."/>
            <person name="De Vos W.M."/>
        </authorList>
    </citation>
    <scope>NUCLEOTIDE SEQUENCE [LARGE SCALE GENOMIC DNA]</scope>
    <source>
        <strain evidence="5 6">YI</strain>
    </source>
</reference>
<dbReference type="GO" id="GO:0016887">
    <property type="term" value="F:ATP hydrolysis activity"/>
    <property type="evidence" value="ECO:0007669"/>
    <property type="project" value="InterPro"/>
</dbReference>
<evidence type="ECO:0000313" key="6">
    <source>
        <dbReference type="Proteomes" id="UP000218387"/>
    </source>
</evidence>
<dbReference type="PANTHER" id="PTHR42939:SF3">
    <property type="entry name" value="ABC TRANSPORTER ATP-BINDING COMPONENT"/>
    <property type="match status" value="1"/>
</dbReference>
<protein>
    <submittedName>
        <fullName evidence="5">ABC transporter ATP-binding protein</fullName>
    </submittedName>
</protein>
<dbReference type="Proteomes" id="UP000218387">
    <property type="component" value="Chromosome"/>
</dbReference>
<evidence type="ECO:0000256" key="3">
    <source>
        <dbReference type="ARBA" id="ARBA00022840"/>
    </source>
</evidence>
<dbReference type="Gene3D" id="3.40.50.300">
    <property type="entry name" value="P-loop containing nucleotide triphosphate hydrolases"/>
    <property type="match status" value="1"/>
</dbReference>
<keyword evidence="2" id="KW-0547">Nucleotide-binding</keyword>
<dbReference type="AlphaFoldDB" id="A0A4P9C3Y3"/>
<dbReference type="InterPro" id="IPR017871">
    <property type="entry name" value="ABC_transporter-like_CS"/>
</dbReference>
<dbReference type="PROSITE" id="PS00211">
    <property type="entry name" value="ABC_TRANSPORTER_1"/>
    <property type="match status" value="1"/>
</dbReference>
<sequence>MDTQNAIEIKNLSKHYSGFSLKDVSFNLPSGSIMGFIGENGAGKTTTIKALLGLIHPDSGDMQILGMDAAQNEKDIKKELGVVFADQNFPDDLRPPEITKIMGNIYKTWDKALFEDFLSRFRLPADKRLKDLSKGMKMKLSIAAALSHRPRLLILDEATSGLDPVVRNEILDIFQEFIEDENHAILMSSHITSDLERVADYITFIHDGQILFSEAKDTLIESYGILKCSPSQFESLALTDVVGVQRSSFDVQALIKNPAAVRNRFRDMIVDIPSLEDIMVFYTKGDEK</sequence>
<dbReference type="PROSITE" id="PS50893">
    <property type="entry name" value="ABC_TRANSPORTER_2"/>
    <property type="match status" value="1"/>
</dbReference>
<dbReference type="CDD" id="cd03230">
    <property type="entry name" value="ABC_DR_subfamily_A"/>
    <property type="match status" value="1"/>
</dbReference>